<protein>
    <recommendedName>
        <fullName evidence="1">VAL1-3 N-terminal zinc finger domain-containing protein</fullName>
    </recommendedName>
</protein>
<evidence type="ECO:0000313" key="2">
    <source>
        <dbReference type="EMBL" id="PON36403.1"/>
    </source>
</evidence>
<evidence type="ECO:0000313" key="3">
    <source>
        <dbReference type="Proteomes" id="UP000237000"/>
    </source>
</evidence>
<sequence length="141" mass="15978">MGSRICMNASCGTTTTLEWKNGWLLRSGGFAHLCHTCGSAYDNSTYCERFHLEETGWRDCSVCGKHLHCGCIASKSLYEFLDYGGIGCISCTKSTRPYSVRLSHTMLQRWFYLKFRAFKLHDEFPCERGKGQSDVLSIFSS</sequence>
<keyword evidence="3" id="KW-1185">Reference proteome</keyword>
<dbReference type="Pfam" id="PF25813">
    <property type="entry name" value="zf_VAL1_N"/>
    <property type="match status" value="1"/>
</dbReference>
<proteinExistence type="predicted"/>
<reference evidence="3" key="1">
    <citation type="submission" date="2016-06" db="EMBL/GenBank/DDBJ databases">
        <title>Parallel loss of symbiosis genes in relatives of nitrogen-fixing non-legume Parasponia.</title>
        <authorList>
            <person name="Van Velzen R."/>
            <person name="Holmer R."/>
            <person name="Bu F."/>
            <person name="Rutten L."/>
            <person name="Van Zeijl A."/>
            <person name="Liu W."/>
            <person name="Santuari L."/>
            <person name="Cao Q."/>
            <person name="Sharma T."/>
            <person name="Shen D."/>
            <person name="Roswanjaya Y."/>
            <person name="Wardhani T."/>
            <person name="Kalhor M.S."/>
            <person name="Jansen J."/>
            <person name="Van den Hoogen J."/>
            <person name="Gungor B."/>
            <person name="Hartog M."/>
            <person name="Hontelez J."/>
            <person name="Verver J."/>
            <person name="Yang W.-C."/>
            <person name="Schijlen E."/>
            <person name="Repin R."/>
            <person name="Schilthuizen M."/>
            <person name="Schranz E."/>
            <person name="Heidstra R."/>
            <person name="Miyata K."/>
            <person name="Fedorova E."/>
            <person name="Kohlen W."/>
            <person name="Bisseling T."/>
            <person name="Smit S."/>
            <person name="Geurts R."/>
        </authorList>
    </citation>
    <scope>NUCLEOTIDE SEQUENCE [LARGE SCALE GENOMIC DNA]</scope>
    <source>
        <strain evidence="3">cv. RG33-2</strain>
    </source>
</reference>
<dbReference type="InterPro" id="IPR057743">
    <property type="entry name" value="Zfn_VAL1-3_N"/>
</dbReference>
<gene>
    <name evidence="2" type="ORF">TorRG33x02_349430</name>
</gene>
<accession>A0A2P5AIR2</accession>
<dbReference type="STRING" id="63057.A0A2P5AIR2"/>
<dbReference type="OrthoDB" id="1184455at2759"/>
<dbReference type="PANTHER" id="PTHR46245:SF3">
    <property type="entry name" value="B3 DOMAIN-CONTAINING TRANSCRIPTION REPRESSOR VAL1"/>
    <property type="match status" value="1"/>
</dbReference>
<organism evidence="2 3">
    <name type="scientific">Trema orientale</name>
    <name type="common">Charcoal tree</name>
    <name type="synonym">Celtis orientalis</name>
    <dbReference type="NCBI Taxonomy" id="63057"/>
    <lineage>
        <taxon>Eukaryota</taxon>
        <taxon>Viridiplantae</taxon>
        <taxon>Streptophyta</taxon>
        <taxon>Embryophyta</taxon>
        <taxon>Tracheophyta</taxon>
        <taxon>Spermatophyta</taxon>
        <taxon>Magnoliopsida</taxon>
        <taxon>eudicotyledons</taxon>
        <taxon>Gunneridae</taxon>
        <taxon>Pentapetalae</taxon>
        <taxon>rosids</taxon>
        <taxon>fabids</taxon>
        <taxon>Rosales</taxon>
        <taxon>Cannabaceae</taxon>
        <taxon>Trema</taxon>
    </lineage>
</organism>
<feature type="domain" description="VAL1-3 N-terminal zinc finger" evidence="1">
    <location>
        <begin position="50"/>
        <end position="96"/>
    </location>
</feature>
<dbReference type="InParanoid" id="A0A2P5AIR2"/>
<dbReference type="AlphaFoldDB" id="A0A2P5AIR2"/>
<evidence type="ECO:0000259" key="1">
    <source>
        <dbReference type="Pfam" id="PF25813"/>
    </source>
</evidence>
<name>A0A2P5AIR2_TREOI</name>
<dbReference type="Proteomes" id="UP000237000">
    <property type="component" value="Unassembled WGS sequence"/>
</dbReference>
<dbReference type="PANTHER" id="PTHR46245">
    <property type="entry name" value="B3 DOMAIN-CONTAINING PROTEIN OS07G0563300"/>
    <property type="match status" value="1"/>
</dbReference>
<dbReference type="EMBL" id="JXTC01000833">
    <property type="protein sequence ID" value="PON36403.1"/>
    <property type="molecule type" value="Genomic_DNA"/>
</dbReference>
<comment type="caution">
    <text evidence="2">The sequence shown here is derived from an EMBL/GenBank/DDBJ whole genome shotgun (WGS) entry which is preliminary data.</text>
</comment>